<name>A0ABX9G5Z8_9ENTR</name>
<protein>
    <submittedName>
        <fullName evidence="1">Uncharacterized protein</fullName>
    </submittedName>
</protein>
<evidence type="ECO:0000313" key="2">
    <source>
        <dbReference type="Proteomes" id="UP000253201"/>
    </source>
</evidence>
<reference evidence="1 2" key="1">
    <citation type="submission" date="2018-06" db="EMBL/GenBank/DDBJ databases">
        <title>Genomic Encyclopedia of Type Strains, Phase IV (KMG-IV): sequencing the most valuable type-strain genomes for metagenomic binning, comparative biology and taxonomic classification.</title>
        <authorList>
            <person name="Goeker M."/>
        </authorList>
    </citation>
    <scope>NUCLEOTIDE SEQUENCE [LARGE SCALE GENOMIC DNA]</scope>
    <source>
        <strain evidence="1 2">DSM 27453</strain>
    </source>
</reference>
<accession>A0ABX9G5Z8</accession>
<evidence type="ECO:0000313" key="1">
    <source>
        <dbReference type="EMBL" id="RBP14822.1"/>
    </source>
</evidence>
<organism evidence="1 2">
    <name type="scientific">Pseudocitrobacter faecalis</name>
    <dbReference type="NCBI Taxonomy" id="1398493"/>
    <lineage>
        <taxon>Bacteria</taxon>
        <taxon>Pseudomonadati</taxon>
        <taxon>Pseudomonadota</taxon>
        <taxon>Gammaproteobacteria</taxon>
        <taxon>Enterobacterales</taxon>
        <taxon>Enterobacteriaceae</taxon>
        <taxon>Pseudocitrobacter</taxon>
    </lineage>
</organism>
<gene>
    <name evidence="1" type="ORF">DFQ50_101294</name>
</gene>
<sequence length="36" mass="4173">MRKPFGNARLLTMGFEDVVESLFFFSVSIPPTMHRN</sequence>
<dbReference type="EMBL" id="QNRL01000001">
    <property type="protein sequence ID" value="RBP14822.1"/>
    <property type="molecule type" value="Genomic_DNA"/>
</dbReference>
<dbReference type="Proteomes" id="UP000253201">
    <property type="component" value="Unassembled WGS sequence"/>
</dbReference>
<comment type="caution">
    <text evidence="1">The sequence shown here is derived from an EMBL/GenBank/DDBJ whole genome shotgun (WGS) entry which is preliminary data.</text>
</comment>
<keyword evidence="2" id="KW-1185">Reference proteome</keyword>
<proteinExistence type="predicted"/>